<dbReference type="AlphaFoldDB" id="A0A7S1HV33"/>
<dbReference type="EMBL" id="HBGA01008507">
    <property type="protein sequence ID" value="CAD8992004.1"/>
    <property type="molecule type" value="Transcribed_RNA"/>
</dbReference>
<protein>
    <submittedName>
        <fullName evidence="1">Uncharacterized protein</fullName>
    </submittedName>
</protein>
<organism evidence="1">
    <name type="scientific">Eutreptiella gymnastica</name>
    <dbReference type="NCBI Taxonomy" id="73025"/>
    <lineage>
        <taxon>Eukaryota</taxon>
        <taxon>Discoba</taxon>
        <taxon>Euglenozoa</taxon>
        <taxon>Euglenida</taxon>
        <taxon>Spirocuta</taxon>
        <taxon>Euglenophyceae</taxon>
        <taxon>Eutreptiales</taxon>
        <taxon>Eutreptiaceae</taxon>
        <taxon>Eutreptiella</taxon>
    </lineage>
</organism>
<accession>A0A7S1HV33</accession>
<gene>
    <name evidence="1" type="ORF">EGYM00392_LOCUS3050</name>
</gene>
<evidence type="ECO:0000313" key="1">
    <source>
        <dbReference type="EMBL" id="CAD8992004.1"/>
    </source>
</evidence>
<sequence>MESVWRSESMNEEHAVITAHFFCGRVSYPCYLLNGVPALGESHHITHACPEVHSEGSRRCGWLVPLLISCCYGRLCWLRMNAPTASAVVTPFRMCPPPPKWHFSILWPTLQVRRGGDGYASYQ</sequence>
<proteinExistence type="predicted"/>
<reference evidence="1" key="1">
    <citation type="submission" date="2021-01" db="EMBL/GenBank/DDBJ databases">
        <authorList>
            <person name="Corre E."/>
            <person name="Pelletier E."/>
            <person name="Niang G."/>
            <person name="Scheremetjew M."/>
            <person name="Finn R."/>
            <person name="Kale V."/>
            <person name="Holt S."/>
            <person name="Cochrane G."/>
            <person name="Meng A."/>
            <person name="Brown T."/>
            <person name="Cohen L."/>
        </authorList>
    </citation>
    <scope>NUCLEOTIDE SEQUENCE</scope>
    <source>
        <strain evidence="1">NIES-381</strain>
    </source>
</reference>
<name>A0A7S1HV33_9EUGL</name>